<dbReference type="SUPFAM" id="SSF51735">
    <property type="entry name" value="NAD(P)-binding Rossmann-fold domains"/>
    <property type="match status" value="1"/>
</dbReference>
<comment type="caution">
    <text evidence="4">The sequence shown here is derived from an EMBL/GenBank/DDBJ whole genome shotgun (WGS) entry which is preliminary data.</text>
</comment>
<dbReference type="PANTHER" id="PTHR43000">
    <property type="entry name" value="DTDP-D-GLUCOSE 4,6-DEHYDRATASE-RELATED"/>
    <property type="match status" value="1"/>
</dbReference>
<proteinExistence type="inferred from homology"/>
<dbReference type="GO" id="GO:0047733">
    <property type="term" value="F:CDP-glucose 4,6-dehydratase activity"/>
    <property type="evidence" value="ECO:0007669"/>
    <property type="project" value="UniProtKB-EC"/>
</dbReference>
<dbReference type="Gene3D" id="3.40.50.720">
    <property type="entry name" value="NAD(P)-binding Rossmann-like Domain"/>
    <property type="match status" value="1"/>
</dbReference>
<dbReference type="InterPro" id="IPR001509">
    <property type="entry name" value="Epimerase_deHydtase"/>
</dbReference>
<evidence type="ECO:0000313" key="5">
    <source>
        <dbReference type="Proteomes" id="UP000274358"/>
    </source>
</evidence>
<dbReference type="Pfam" id="PF01370">
    <property type="entry name" value="Epimerase"/>
    <property type="match status" value="1"/>
</dbReference>
<dbReference type="AlphaFoldDB" id="A0A432M8C8"/>
<organism evidence="4 5">
    <name type="scientific">Dyella choica</name>
    <dbReference type="NCBI Taxonomy" id="1927959"/>
    <lineage>
        <taxon>Bacteria</taxon>
        <taxon>Pseudomonadati</taxon>
        <taxon>Pseudomonadota</taxon>
        <taxon>Gammaproteobacteria</taxon>
        <taxon>Lysobacterales</taxon>
        <taxon>Rhodanobacteraceae</taxon>
        <taxon>Dyella</taxon>
    </lineage>
</organism>
<accession>A0A432M8C8</accession>
<gene>
    <name evidence="4" type="primary">rfbG</name>
    <name evidence="4" type="ORF">EKH80_08570</name>
</gene>
<dbReference type="EC" id="4.2.1.45" evidence="4"/>
<dbReference type="OrthoDB" id="5295702at2"/>
<evidence type="ECO:0000313" key="4">
    <source>
        <dbReference type="EMBL" id="RUL76755.1"/>
    </source>
</evidence>
<evidence type="ECO:0000256" key="1">
    <source>
        <dbReference type="ARBA" id="ARBA00005125"/>
    </source>
</evidence>
<comment type="pathway">
    <text evidence="1">Bacterial outer membrane biogenesis; LPS O-antigen biosynthesis.</text>
</comment>
<dbReference type="InterPro" id="IPR036291">
    <property type="entry name" value="NAD(P)-bd_dom_sf"/>
</dbReference>
<feature type="domain" description="NAD-dependent epimerase/dehydratase" evidence="3">
    <location>
        <begin position="18"/>
        <end position="246"/>
    </location>
</feature>
<dbReference type="InterPro" id="IPR013445">
    <property type="entry name" value="CDP_4_6_deHydtase"/>
</dbReference>
<sequence length="367" mass="40441">MEGVALNLFGGTYAGRRVLVTGHTGFKGSWLALWLRALNAEIAGLALDPDTHPSHWHILGLSDVADHRVDLRDAEGLARVFDTHRPEIIFHLAAQPLVRRSYRDPVGTFDTNVMGLVNLFEAARSCASVRVLINATTDKVYAEHANPDGYRETDPLGGHDPYSSSKACAELVSDSYRKSFFAAEGAGESPVRVATARAGNVIGGGDWAEDRLVPDLVRAAATGGALMIRNPAAVRPWQHVLEPLSGYLRLGQLLWNDAGFAGAWNFGPDAADEISVGSLVSQLSTHWPALRTEHDRAWHPHEAKLLRLNCDRARQQLAWRPVWNLSTALGRTASWYRGYYEAQRIDSERDLVAYVDDARYAGLEWTV</sequence>
<dbReference type="Proteomes" id="UP000274358">
    <property type="component" value="Unassembled WGS sequence"/>
</dbReference>
<dbReference type="NCBIfam" id="TIGR02622">
    <property type="entry name" value="CDP_4_6_dhtase"/>
    <property type="match status" value="1"/>
</dbReference>
<evidence type="ECO:0000259" key="3">
    <source>
        <dbReference type="Pfam" id="PF01370"/>
    </source>
</evidence>
<keyword evidence="4" id="KW-0456">Lyase</keyword>
<keyword evidence="5" id="KW-1185">Reference proteome</keyword>
<evidence type="ECO:0000256" key="2">
    <source>
        <dbReference type="ARBA" id="ARBA00007637"/>
    </source>
</evidence>
<reference evidence="4 5" key="1">
    <citation type="submission" date="2018-12" db="EMBL/GenBank/DDBJ databases">
        <title>Dyella dinghuensis sp. nov. DHOA06 and Dyella choica sp. nov. 4M-K27, isolated from forest soil.</title>
        <authorList>
            <person name="Qiu L.-H."/>
            <person name="Gao Z.-H."/>
        </authorList>
    </citation>
    <scope>NUCLEOTIDE SEQUENCE [LARGE SCALE GENOMIC DNA]</scope>
    <source>
        <strain evidence="4 5">4M-K27</strain>
    </source>
</reference>
<protein>
    <submittedName>
        <fullName evidence="4">CDP-glucose 4,6-dehydratase</fullName>
        <ecNumber evidence="4">4.2.1.45</ecNumber>
    </submittedName>
</protein>
<comment type="similarity">
    <text evidence="2">Belongs to the NAD(P)-dependent epimerase/dehydratase family.</text>
</comment>
<dbReference type="EMBL" id="RYYV01000005">
    <property type="protein sequence ID" value="RUL76755.1"/>
    <property type="molecule type" value="Genomic_DNA"/>
</dbReference>
<name>A0A432M8C8_9GAMM</name>
<dbReference type="Gene3D" id="3.90.25.10">
    <property type="entry name" value="UDP-galactose 4-epimerase, domain 1"/>
    <property type="match status" value="1"/>
</dbReference>